<organism evidence="9 10">
    <name type="scientific">Plutella xylostella</name>
    <name type="common">Diamondback moth</name>
    <name type="synonym">Plutella maculipennis</name>
    <dbReference type="NCBI Taxonomy" id="51655"/>
    <lineage>
        <taxon>Eukaryota</taxon>
        <taxon>Metazoa</taxon>
        <taxon>Ecdysozoa</taxon>
        <taxon>Arthropoda</taxon>
        <taxon>Hexapoda</taxon>
        <taxon>Insecta</taxon>
        <taxon>Pterygota</taxon>
        <taxon>Neoptera</taxon>
        <taxon>Endopterygota</taxon>
        <taxon>Lepidoptera</taxon>
        <taxon>Glossata</taxon>
        <taxon>Ditrysia</taxon>
        <taxon>Yponomeutoidea</taxon>
        <taxon>Plutellidae</taxon>
        <taxon>Plutella</taxon>
    </lineage>
</organism>
<evidence type="ECO:0000256" key="2">
    <source>
        <dbReference type="ARBA" id="ARBA00022801"/>
    </source>
</evidence>
<sequence>MEFKRNVQSKMASLSLRYSLALLLLVGLLECVRAFNWRANHVDESSGEMFQLQEAARVQLKFAASPEVVPQRRSGHHQHQRSRKKAKKHGHNYQHLRRFSPVTNDTENDDENLDVDLVTTITPVPDTSTPHAISTDIQEAPFMAAVLLNRQLWCTGVIIDGDKVLTAAHCLQLQHDNRFFKEYVKLLSVRVGSSDAAVGGEVLWVTDIVFHPNYKPETLEFNLAVVRLSKNLTFGRDSDVDKIEVSREDFIPNDNNVTFLGWGDVSGEEGDVQSLQRLELPVYDYSDCQEVYGKELVTRNHFCAGFITSAKNVCNHGAGGAAVLDGQLAGLLSFSSSRCGPDQPAVFTATGSVVSWLDNVDKYTNVKSASLRRFG</sequence>
<name>A0ABQ7Q7D8_PLUXY</name>
<evidence type="ECO:0000256" key="1">
    <source>
        <dbReference type="ARBA" id="ARBA00022670"/>
    </source>
</evidence>
<dbReference type="InterPro" id="IPR009003">
    <property type="entry name" value="Peptidase_S1_PA"/>
</dbReference>
<dbReference type="PROSITE" id="PS50240">
    <property type="entry name" value="TRYPSIN_DOM"/>
    <property type="match status" value="1"/>
</dbReference>
<evidence type="ECO:0000313" key="10">
    <source>
        <dbReference type="Proteomes" id="UP000823941"/>
    </source>
</evidence>
<feature type="domain" description="Peptidase S1" evidence="8">
    <location>
        <begin position="124"/>
        <end position="362"/>
    </location>
</feature>
<dbReference type="InterPro" id="IPR043504">
    <property type="entry name" value="Peptidase_S1_PA_chymotrypsin"/>
</dbReference>
<dbReference type="SUPFAM" id="SSF50494">
    <property type="entry name" value="Trypsin-like serine proteases"/>
    <property type="match status" value="1"/>
</dbReference>
<dbReference type="PANTHER" id="PTHR24276">
    <property type="entry name" value="POLYSERASE-RELATED"/>
    <property type="match status" value="1"/>
</dbReference>
<evidence type="ECO:0000256" key="4">
    <source>
        <dbReference type="ARBA" id="ARBA00023145"/>
    </source>
</evidence>
<proteinExistence type="predicted"/>
<dbReference type="PROSITE" id="PS00134">
    <property type="entry name" value="TRYPSIN_HIS"/>
    <property type="match status" value="1"/>
</dbReference>
<dbReference type="Gene3D" id="2.40.10.10">
    <property type="entry name" value="Trypsin-like serine proteases"/>
    <property type="match status" value="1"/>
</dbReference>
<dbReference type="Proteomes" id="UP000823941">
    <property type="component" value="Chromosome 20"/>
</dbReference>
<keyword evidence="5" id="KW-1015">Disulfide bond</keyword>
<evidence type="ECO:0000256" key="3">
    <source>
        <dbReference type="ARBA" id="ARBA00022825"/>
    </source>
</evidence>
<keyword evidence="4" id="KW-0865">Zymogen</keyword>
<dbReference type="SMART" id="SM00020">
    <property type="entry name" value="Tryp_SPc"/>
    <property type="match status" value="1"/>
</dbReference>
<keyword evidence="10" id="KW-1185">Reference proteome</keyword>
<gene>
    <name evidence="9" type="ORF">JYU34_015516</name>
</gene>
<evidence type="ECO:0000256" key="6">
    <source>
        <dbReference type="SAM" id="MobiDB-lite"/>
    </source>
</evidence>
<feature type="compositionally biased region" description="Basic residues" evidence="6">
    <location>
        <begin position="73"/>
        <end position="92"/>
    </location>
</feature>
<feature type="signal peptide" evidence="7">
    <location>
        <begin position="1"/>
        <end position="34"/>
    </location>
</feature>
<dbReference type="Pfam" id="PF00089">
    <property type="entry name" value="Trypsin"/>
    <property type="match status" value="1"/>
</dbReference>
<protein>
    <recommendedName>
        <fullName evidence="8">Peptidase S1 domain-containing protein</fullName>
    </recommendedName>
</protein>
<dbReference type="EMBL" id="JAHIBW010000020">
    <property type="protein sequence ID" value="KAG7301111.1"/>
    <property type="molecule type" value="Genomic_DNA"/>
</dbReference>
<dbReference type="InterPro" id="IPR001254">
    <property type="entry name" value="Trypsin_dom"/>
</dbReference>
<evidence type="ECO:0000256" key="5">
    <source>
        <dbReference type="ARBA" id="ARBA00023157"/>
    </source>
</evidence>
<reference evidence="9 10" key="1">
    <citation type="submission" date="2021-06" db="EMBL/GenBank/DDBJ databases">
        <title>A haploid diamondback moth (Plutella xylostella L.) genome assembly resolves 31 chromosomes and identifies a diamide resistance mutation.</title>
        <authorList>
            <person name="Ward C.M."/>
            <person name="Perry K.D."/>
            <person name="Baker G."/>
            <person name="Powis K."/>
            <person name="Heckel D.G."/>
            <person name="Baxter S.W."/>
        </authorList>
    </citation>
    <scope>NUCLEOTIDE SEQUENCE [LARGE SCALE GENOMIC DNA]</scope>
    <source>
        <strain evidence="9 10">LV</strain>
        <tissue evidence="9">Single pupa</tissue>
    </source>
</reference>
<feature type="region of interest" description="Disordered" evidence="6">
    <location>
        <begin position="66"/>
        <end position="92"/>
    </location>
</feature>
<feature type="chain" id="PRO_5045869732" description="Peptidase S1 domain-containing protein" evidence="7">
    <location>
        <begin position="35"/>
        <end position="375"/>
    </location>
</feature>
<dbReference type="InterPro" id="IPR018114">
    <property type="entry name" value="TRYPSIN_HIS"/>
</dbReference>
<keyword evidence="7" id="KW-0732">Signal</keyword>
<dbReference type="PANTHER" id="PTHR24276:SF97">
    <property type="entry name" value="GH13245P2-RELATED"/>
    <property type="match status" value="1"/>
</dbReference>
<keyword evidence="2" id="KW-0378">Hydrolase</keyword>
<comment type="caution">
    <text evidence="9">The sequence shown here is derived from an EMBL/GenBank/DDBJ whole genome shotgun (WGS) entry which is preliminary data.</text>
</comment>
<keyword evidence="1" id="KW-0645">Protease</keyword>
<keyword evidence="3" id="KW-0720">Serine protease</keyword>
<accession>A0ABQ7Q7D8</accession>
<dbReference type="CDD" id="cd00190">
    <property type="entry name" value="Tryp_SPc"/>
    <property type="match status" value="1"/>
</dbReference>
<evidence type="ECO:0000313" key="9">
    <source>
        <dbReference type="EMBL" id="KAG7301111.1"/>
    </source>
</evidence>
<dbReference type="InterPro" id="IPR050430">
    <property type="entry name" value="Peptidase_S1"/>
</dbReference>
<evidence type="ECO:0000256" key="7">
    <source>
        <dbReference type="SAM" id="SignalP"/>
    </source>
</evidence>
<evidence type="ECO:0000259" key="8">
    <source>
        <dbReference type="PROSITE" id="PS50240"/>
    </source>
</evidence>